<dbReference type="Pfam" id="PF06518">
    <property type="entry name" value="DUF1104"/>
    <property type="match status" value="1"/>
</dbReference>
<evidence type="ECO:0000313" key="1">
    <source>
        <dbReference type="EMBL" id="SUX11431.1"/>
    </source>
</evidence>
<dbReference type="OrthoDB" id="5355579at2"/>
<sequence>MKKVLFTSLVLATMLFGADLSDKMGSEIISGINSSDTSSLADAAFEIRKRANNNYNEISKMCQSFHNIMKAEMMSKNPADRQAFRDDFHKKLSERINTLSSSQKADFDFAICKKYISNAGMSKGGCGMMNGSGMGKGMKNGSGMSKDMMDNHMQHNH</sequence>
<keyword evidence="2" id="KW-1185">Reference proteome</keyword>
<proteinExistence type="predicted"/>
<protein>
    <submittedName>
        <fullName evidence="1">Protein of uncharacterized function (DUF1104)</fullName>
    </submittedName>
</protein>
<dbReference type="AlphaFoldDB" id="A0A381DLR5"/>
<dbReference type="STRING" id="32024.GCA_000788295_00809"/>
<accession>A0A381DLR5</accession>
<reference evidence="1 2" key="1">
    <citation type="submission" date="2018-06" db="EMBL/GenBank/DDBJ databases">
        <authorList>
            <consortium name="Pathogen Informatics"/>
            <person name="Doyle S."/>
        </authorList>
    </citation>
    <scope>NUCLEOTIDE SEQUENCE [LARGE SCALE GENOMIC DNA]</scope>
    <source>
        <strain evidence="1 2">NCTC12475</strain>
    </source>
</reference>
<dbReference type="GeneID" id="93090296"/>
<dbReference type="InterPro" id="IPR009488">
    <property type="entry name" value="DUF1104"/>
</dbReference>
<organism evidence="1 2">
    <name type="scientific">Campylobacter sputorum subsp. sputorum</name>
    <dbReference type="NCBI Taxonomy" id="32024"/>
    <lineage>
        <taxon>Bacteria</taxon>
        <taxon>Pseudomonadati</taxon>
        <taxon>Campylobacterota</taxon>
        <taxon>Epsilonproteobacteria</taxon>
        <taxon>Campylobacterales</taxon>
        <taxon>Campylobacteraceae</taxon>
        <taxon>Campylobacter</taxon>
    </lineage>
</organism>
<dbReference type="RefSeq" id="WP_089182160.1">
    <property type="nucleotide sequence ID" value="NZ_CP043427.1"/>
</dbReference>
<dbReference type="Proteomes" id="UP000254920">
    <property type="component" value="Unassembled WGS sequence"/>
</dbReference>
<name>A0A381DLR5_9BACT</name>
<evidence type="ECO:0000313" key="2">
    <source>
        <dbReference type="Proteomes" id="UP000254920"/>
    </source>
</evidence>
<dbReference type="EMBL" id="UFVD01000001">
    <property type="protein sequence ID" value="SUX11431.1"/>
    <property type="molecule type" value="Genomic_DNA"/>
</dbReference>
<gene>
    <name evidence="1" type="ORF">NCTC12475_01656</name>
</gene>